<dbReference type="AlphaFoldDB" id="A0A914W0P7"/>
<dbReference type="WBParaSite" id="PSAMB.scaffold2784size21318.g19064.t1">
    <property type="protein sequence ID" value="PSAMB.scaffold2784size21318.g19064.t1"/>
    <property type="gene ID" value="PSAMB.scaffold2784size21318.g19064"/>
</dbReference>
<accession>A0A914W0P7</accession>
<organism evidence="3 4">
    <name type="scientific">Plectus sambesii</name>
    <dbReference type="NCBI Taxonomy" id="2011161"/>
    <lineage>
        <taxon>Eukaryota</taxon>
        <taxon>Metazoa</taxon>
        <taxon>Ecdysozoa</taxon>
        <taxon>Nematoda</taxon>
        <taxon>Chromadorea</taxon>
        <taxon>Plectida</taxon>
        <taxon>Plectina</taxon>
        <taxon>Plectoidea</taxon>
        <taxon>Plectidae</taxon>
        <taxon>Plectus</taxon>
    </lineage>
</organism>
<name>A0A914W0P7_9BILA</name>
<evidence type="ECO:0000256" key="1">
    <source>
        <dbReference type="SAM" id="Phobius"/>
    </source>
</evidence>
<protein>
    <submittedName>
        <fullName evidence="4">Uncharacterized protein</fullName>
    </submittedName>
</protein>
<keyword evidence="1" id="KW-0472">Membrane</keyword>
<feature type="signal peptide" evidence="2">
    <location>
        <begin position="1"/>
        <end position="24"/>
    </location>
</feature>
<feature type="transmembrane region" description="Helical" evidence="1">
    <location>
        <begin position="246"/>
        <end position="269"/>
    </location>
</feature>
<keyword evidence="3" id="KW-1185">Reference proteome</keyword>
<evidence type="ECO:0000313" key="3">
    <source>
        <dbReference type="Proteomes" id="UP000887566"/>
    </source>
</evidence>
<feature type="chain" id="PRO_5036872886" evidence="2">
    <location>
        <begin position="25"/>
        <end position="347"/>
    </location>
</feature>
<sequence length="347" mass="39259">MNDAVAFYRLMAVILLFLFKFAVGAEKSKTIPTEFGNHLWTTARCRASCLTTLKNETTSEQSCARSAQCGLCWDMCMRLEDDKKTYALVCKYSVLCERGCQTACAVMLQPVKRFQIRGWRFESLPVIDVKKIEGRIRLSWSPPRAPTVDDVTPLVYAIFWQPRNRDTIEPLIETPALFFESTNAHIVFDFDKVIIVAVSPNGPVALVEHALHSRVDSSLSADSSSDNKLRSTVDKSAVSAHSLQTVLLLLALTLFVILNFTLIAFFCCLKRHRALRRANAIRRKTPNKVRFEIPLSKKLSLSRRISPFARETHPVNVFSICPMPDSQKSDHFFDSSRLLKTRISSPL</sequence>
<keyword evidence="1" id="KW-1133">Transmembrane helix</keyword>
<evidence type="ECO:0000256" key="2">
    <source>
        <dbReference type="SAM" id="SignalP"/>
    </source>
</evidence>
<reference evidence="4" key="1">
    <citation type="submission" date="2022-11" db="UniProtKB">
        <authorList>
            <consortium name="WormBaseParasite"/>
        </authorList>
    </citation>
    <scope>IDENTIFICATION</scope>
</reference>
<keyword evidence="1" id="KW-0812">Transmembrane</keyword>
<evidence type="ECO:0000313" key="4">
    <source>
        <dbReference type="WBParaSite" id="PSAMB.scaffold2784size21318.g19064.t1"/>
    </source>
</evidence>
<dbReference type="Proteomes" id="UP000887566">
    <property type="component" value="Unplaced"/>
</dbReference>
<keyword evidence="2" id="KW-0732">Signal</keyword>
<proteinExistence type="predicted"/>